<sequence length="254" mass="26446">MKRLILAASLAALPLCAVPLAANAQQLSTAPVVAPGNSVLTVSADGRSTRSPDLATFNAGVTTQAKTASAALAENAGKMNAVITALKKAGIADRDIQTSNLSVNPVYGQPKRLADGTTEGDPVIIAYQATNQVQVRQRKLDQYGKVIDTLVNAGANQVNGPSFELEDSDGAMDEARIAAMKKARARADLYAKAAGLRVVRVLTINESGGWSPQPVLFARAEKMMDAAPPAPPSPVAAGELEMRANVTVTYELAP</sequence>
<accession>A0A7Y0BPM6</accession>
<dbReference type="PANTHER" id="PTHR34387">
    <property type="entry name" value="SLR1258 PROTEIN"/>
    <property type="match status" value="1"/>
</dbReference>
<dbReference type="PANTHER" id="PTHR34387:SF1">
    <property type="entry name" value="PERIPLASMIC IMMUNOGENIC PROTEIN"/>
    <property type="match status" value="1"/>
</dbReference>
<name>A0A7Y0BPM6_9SPHN</name>
<evidence type="ECO:0000256" key="1">
    <source>
        <dbReference type="SAM" id="SignalP"/>
    </source>
</evidence>
<comment type="caution">
    <text evidence="2">The sequence shown here is derived from an EMBL/GenBank/DDBJ whole genome shotgun (WGS) entry which is preliminary data.</text>
</comment>
<keyword evidence="3" id="KW-1185">Reference proteome</keyword>
<protein>
    <submittedName>
        <fullName evidence="2">SIMPL domain-containing protein</fullName>
    </submittedName>
</protein>
<gene>
    <name evidence="2" type="ORF">HHL27_10890</name>
</gene>
<keyword evidence="1" id="KW-0732">Signal</keyword>
<dbReference type="AlphaFoldDB" id="A0A7Y0BPM6"/>
<dbReference type="Gene3D" id="3.30.70.2970">
    <property type="entry name" value="Protein of unknown function (DUF541), domain 2"/>
    <property type="match status" value="1"/>
</dbReference>
<dbReference type="InterPro" id="IPR052022">
    <property type="entry name" value="26kDa_periplasmic_antigen"/>
</dbReference>
<dbReference type="Gene3D" id="3.30.110.170">
    <property type="entry name" value="Protein of unknown function (DUF541), domain 1"/>
    <property type="match status" value="1"/>
</dbReference>
<dbReference type="RefSeq" id="WP_169493435.1">
    <property type="nucleotide sequence ID" value="NZ_JABBGM010000004.1"/>
</dbReference>
<feature type="chain" id="PRO_5030988278" evidence="1">
    <location>
        <begin position="25"/>
        <end position="254"/>
    </location>
</feature>
<proteinExistence type="predicted"/>
<feature type="signal peptide" evidence="1">
    <location>
        <begin position="1"/>
        <end position="24"/>
    </location>
</feature>
<dbReference type="InterPro" id="IPR007497">
    <property type="entry name" value="SIMPL/DUF541"/>
</dbReference>
<dbReference type="GO" id="GO:0006974">
    <property type="term" value="P:DNA damage response"/>
    <property type="evidence" value="ECO:0007669"/>
    <property type="project" value="TreeGrafter"/>
</dbReference>
<organism evidence="2 3">
    <name type="scientific">Novosphingobium olei</name>
    <dbReference type="NCBI Taxonomy" id="2728851"/>
    <lineage>
        <taxon>Bacteria</taxon>
        <taxon>Pseudomonadati</taxon>
        <taxon>Pseudomonadota</taxon>
        <taxon>Alphaproteobacteria</taxon>
        <taxon>Sphingomonadales</taxon>
        <taxon>Sphingomonadaceae</taxon>
        <taxon>Novosphingobium</taxon>
    </lineage>
</organism>
<evidence type="ECO:0000313" key="2">
    <source>
        <dbReference type="EMBL" id="NML94169.1"/>
    </source>
</evidence>
<dbReference type="Pfam" id="PF04402">
    <property type="entry name" value="SIMPL"/>
    <property type="match status" value="1"/>
</dbReference>
<dbReference type="EMBL" id="JABBGM010000004">
    <property type="protein sequence ID" value="NML94169.1"/>
    <property type="molecule type" value="Genomic_DNA"/>
</dbReference>
<dbReference type="Proteomes" id="UP000583556">
    <property type="component" value="Unassembled WGS sequence"/>
</dbReference>
<reference evidence="2 3" key="1">
    <citation type="submission" date="2020-04" db="EMBL/GenBank/DDBJ databases">
        <title>Novosphingobium sp. TW-4 isolated from soil.</title>
        <authorList>
            <person name="Dahal R.H."/>
            <person name="Chaudhary D.K."/>
        </authorList>
    </citation>
    <scope>NUCLEOTIDE SEQUENCE [LARGE SCALE GENOMIC DNA]</scope>
    <source>
        <strain evidence="2 3">TW-4</strain>
    </source>
</reference>
<evidence type="ECO:0000313" key="3">
    <source>
        <dbReference type="Proteomes" id="UP000583556"/>
    </source>
</evidence>